<evidence type="ECO:0000313" key="6">
    <source>
        <dbReference type="Proteomes" id="UP000676325"/>
    </source>
</evidence>
<dbReference type="Proteomes" id="UP000676325">
    <property type="component" value="Unassembled WGS sequence"/>
</dbReference>
<dbReference type="PROSITE" id="PS51186">
    <property type="entry name" value="GNAT"/>
    <property type="match status" value="1"/>
</dbReference>
<name>A0A941EIJ1_9ACTN</name>
<dbReference type="GO" id="GO:0008999">
    <property type="term" value="F:protein-N-terminal-alanine acetyltransferase activity"/>
    <property type="evidence" value="ECO:0007669"/>
    <property type="project" value="TreeGrafter"/>
</dbReference>
<feature type="domain" description="N-acetyltransferase" evidence="4">
    <location>
        <begin position="4"/>
        <end position="168"/>
    </location>
</feature>
<reference evidence="5" key="1">
    <citation type="submission" date="2021-04" db="EMBL/GenBank/DDBJ databases">
        <title>Genome based classification of Actinospica acidithermotolerans sp. nov., an actinobacterium isolated from an Indonesian hot spring.</title>
        <authorList>
            <person name="Kusuma A.B."/>
            <person name="Putra K.E."/>
            <person name="Nafisah S."/>
            <person name="Loh J."/>
            <person name="Nouioui I."/>
            <person name="Goodfellow M."/>
        </authorList>
    </citation>
    <scope>NUCLEOTIDE SEQUENCE</scope>
    <source>
        <strain evidence="5">MGRD01-02</strain>
    </source>
</reference>
<comment type="caution">
    <text evidence="5">The sequence shown here is derived from an EMBL/GenBank/DDBJ whole genome shotgun (WGS) entry which is preliminary data.</text>
</comment>
<proteinExistence type="inferred from homology"/>
<dbReference type="InterPro" id="IPR016181">
    <property type="entry name" value="Acyl_CoA_acyltransferase"/>
</dbReference>
<evidence type="ECO:0000259" key="4">
    <source>
        <dbReference type="PROSITE" id="PS51186"/>
    </source>
</evidence>
<evidence type="ECO:0000313" key="5">
    <source>
        <dbReference type="EMBL" id="MBR7831172.1"/>
    </source>
</evidence>
<dbReference type="SUPFAM" id="SSF55729">
    <property type="entry name" value="Acyl-CoA N-acyltransferases (Nat)"/>
    <property type="match status" value="1"/>
</dbReference>
<evidence type="ECO:0000256" key="3">
    <source>
        <dbReference type="ARBA" id="ARBA00038502"/>
    </source>
</evidence>
<sequence>MAKIALEPWSEAGYELLVRLNAPRLTEHLGGPETAEQVRRRHERYLENAADGEMLLVVFEHEAVGSVGYWPRHWGGLDVYETGYGIVPEYQGRGFASAALGLCAEYAARAAQEGSGRRWLHAFPSIHNAASNAVCRKAGFEPAGECDLEYPPGRLIRVNDWRLALTASPAG</sequence>
<gene>
    <name evidence="5" type="ORF">KDK95_33005</name>
</gene>
<protein>
    <submittedName>
        <fullName evidence="5">GNAT family N-acetyltransferase</fullName>
    </submittedName>
</protein>
<dbReference type="PANTHER" id="PTHR43792">
    <property type="entry name" value="GNAT FAMILY, PUTATIVE (AFU_ORTHOLOGUE AFUA_3G00765)-RELATED-RELATED"/>
    <property type="match status" value="1"/>
</dbReference>
<keyword evidence="2" id="KW-0012">Acyltransferase</keyword>
<dbReference type="InterPro" id="IPR051531">
    <property type="entry name" value="N-acetyltransferase"/>
</dbReference>
<comment type="similarity">
    <text evidence="3">Belongs to the acetyltransferase family. RimJ subfamily.</text>
</comment>
<dbReference type="Gene3D" id="3.40.630.30">
    <property type="match status" value="1"/>
</dbReference>
<dbReference type="RefSeq" id="WP_212522288.1">
    <property type="nucleotide sequence ID" value="NZ_JAGSOH010000192.1"/>
</dbReference>
<evidence type="ECO:0000256" key="2">
    <source>
        <dbReference type="ARBA" id="ARBA00023315"/>
    </source>
</evidence>
<dbReference type="EMBL" id="JAGSOH010000192">
    <property type="protein sequence ID" value="MBR7831172.1"/>
    <property type="molecule type" value="Genomic_DNA"/>
</dbReference>
<dbReference type="InterPro" id="IPR000182">
    <property type="entry name" value="GNAT_dom"/>
</dbReference>
<accession>A0A941EIJ1</accession>
<dbReference type="CDD" id="cd04301">
    <property type="entry name" value="NAT_SF"/>
    <property type="match status" value="1"/>
</dbReference>
<dbReference type="Pfam" id="PF13302">
    <property type="entry name" value="Acetyltransf_3"/>
    <property type="match status" value="1"/>
</dbReference>
<organism evidence="5 6">
    <name type="scientific">Actinospica acidithermotolerans</name>
    <dbReference type="NCBI Taxonomy" id="2828514"/>
    <lineage>
        <taxon>Bacteria</taxon>
        <taxon>Bacillati</taxon>
        <taxon>Actinomycetota</taxon>
        <taxon>Actinomycetes</taxon>
        <taxon>Catenulisporales</taxon>
        <taxon>Actinospicaceae</taxon>
        <taxon>Actinospica</taxon>
    </lineage>
</organism>
<keyword evidence="6" id="KW-1185">Reference proteome</keyword>
<evidence type="ECO:0000256" key="1">
    <source>
        <dbReference type="ARBA" id="ARBA00022679"/>
    </source>
</evidence>
<keyword evidence="1" id="KW-0808">Transferase</keyword>
<dbReference type="PANTHER" id="PTHR43792:SF8">
    <property type="entry name" value="[RIBOSOMAL PROTEIN US5]-ALANINE N-ACETYLTRANSFERASE"/>
    <property type="match status" value="1"/>
</dbReference>
<dbReference type="AlphaFoldDB" id="A0A941EIJ1"/>
<dbReference type="GO" id="GO:0005737">
    <property type="term" value="C:cytoplasm"/>
    <property type="evidence" value="ECO:0007669"/>
    <property type="project" value="TreeGrafter"/>
</dbReference>